<reference evidence="4 5" key="1">
    <citation type="submission" date="2020-08" db="EMBL/GenBank/DDBJ databases">
        <title>Sequencing the genomes of 1000 actinobacteria strains.</title>
        <authorList>
            <person name="Klenk H.-P."/>
        </authorList>
    </citation>
    <scope>NUCLEOTIDE SEQUENCE [LARGE SCALE GENOMIC DNA]</scope>
    <source>
        <strain evidence="4 5">DSM 102122</strain>
    </source>
</reference>
<dbReference type="RefSeq" id="WP_184821188.1">
    <property type="nucleotide sequence ID" value="NZ_JACHMM010000001.1"/>
</dbReference>
<comment type="caution">
    <text evidence="4">The sequence shown here is derived from an EMBL/GenBank/DDBJ whole genome shotgun (WGS) entry which is preliminary data.</text>
</comment>
<dbReference type="InterPro" id="IPR009936">
    <property type="entry name" value="DUF1468"/>
</dbReference>
<protein>
    <recommendedName>
        <fullName evidence="3">DUF1468 domain-containing protein</fullName>
    </recommendedName>
</protein>
<sequence length="181" mass="19127">MAVDGTADRTPPSTAGGGRWAAPEWSAMRGKRQGRLVFGIVLLLVAAGYTWEAFQIPLGTAAQPGAGMFPRFVGVATAIVALILVAESLFSAEKTEDIDLPQGRQLRLVLAFAGCTLGFILLLPVLGQYVAGALYMTLTMKFLGSGSWWKAIVYGVVLSSAIAWIFINLLHISLPGGVFAA</sequence>
<accession>A0A7W9GP70</accession>
<proteinExistence type="predicted"/>
<dbReference type="Proteomes" id="UP000542813">
    <property type="component" value="Unassembled WGS sequence"/>
</dbReference>
<feature type="transmembrane region" description="Helical" evidence="2">
    <location>
        <begin position="36"/>
        <end position="56"/>
    </location>
</feature>
<keyword evidence="2" id="KW-1133">Transmembrane helix</keyword>
<name>A0A7W9GP70_9ACTN</name>
<dbReference type="EMBL" id="JACHMM010000001">
    <property type="protein sequence ID" value="MBB5787253.1"/>
    <property type="molecule type" value="Genomic_DNA"/>
</dbReference>
<organism evidence="4 5">
    <name type="scientific">Jiangella mangrovi</name>
    <dbReference type="NCBI Taxonomy" id="1524084"/>
    <lineage>
        <taxon>Bacteria</taxon>
        <taxon>Bacillati</taxon>
        <taxon>Actinomycetota</taxon>
        <taxon>Actinomycetes</taxon>
        <taxon>Jiangellales</taxon>
        <taxon>Jiangellaceae</taxon>
        <taxon>Jiangella</taxon>
    </lineage>
</organism>
<feature type="domain" description="DUF1468" evidence="3">
    <location>
        <begin position="37"/>
        <end position="175"/>
    </location>
</feature>
<feature type="transmembrane region" description="Helical" evidence="2">
    <location>
        <begin position="68"/>
        <end position="87"/>
    </location>
</feature>
<evidence type="ECO:0000256" key="1">
    <source>
        <dbReference type="SAM" id="MobiDB-lite"/>
    </source>
</evidence>
<keyword evidence="2" id="KW-0472">Membrane</keyword>
<evidence type="ECO:0000259" key="3">
    <source>
        <dbReference type="Pfam" id="PF07331"/>
    </source>
</evidence>
<feature type="transmembrane region" description="Helical" evidence="2">
    <location>
        <begin position="151"/>
        <end position="170"/>
    </location>
</feature>
<feature type="transmembrane region" description="Helical" evidence="2">
    <location>
        <begin position="108"/>
        <end position="131"/>
    </location>
</feature>
<gene>
    <name evidence="4" type="ORF">HD601_001828</name>
</gene>
<evidence type="ECO:0000256" key="2">
    <source>
        <dbReference type="SAM" id="Phobius"/>
    </source>
</evidence>
<dbReference type="AlphaFoldDB" id="A0A7W9GP70"/>
<feature type="region of interest" description="Disordered" evidence="1">
    <location>
        <begin position="1"/>
        <end position="21"/>
    </location>
</feature>
<keyword evidence="5" id="KW-1185">Reference proteome</keyword>
<keyword evidence="2" id="KW-0812">Transmembrane</keyword>
<evidence type="ECO:0000313" key="4">
    <source>
        <dbReference type="EMBL" id="MBB5787253.1"/>
    </source>
</evidence>
<evidence type="ECO:0000313" key="5">
    <source>
        <dbReference type="Proteomes" id="UP000542813"/>
    </source>
</evidence>
<dbReference type="Pfam" id="PF07331">
    <property type="entry name" value="TctB"/>
    <property type="match status" value="1"/>
</dbReference>